<dbReference type="Proteomes" id="UP001225356">
    <property type="component" value="Unassembled WGS sequence"/>
</dbReference>
<dbReference type="EMBL" id="JAUSQU010000001">
    <property type="protein sequence ID" value="MDP9847119.1"/>
    <property type="molecule type" value="Genomic_DNA"/>
</dbReference>
<protein>
    <submittedName>
        <fullName evidence="1">Uncharacterized protein</fullName>
    </submittedName>
</protein>
<dbReference type="RefSeq" id="WP_307564119.1">
    <property type="nucleotide sequence ID" value="NZ_JAUSQU010000001.1"/>
</dbReference>
<keyword evidence="2" id="KW-1185">Reference proteome</keyword>
<organism evidence="1 2">
    <name type="scientific">Streptosporangium lutulentum</name>
    <dbReference type="NCBI Taxonomy" id="1461250"/>
    <lineage>
        <taxon>Bacteria</taxon>
        <taxon>Bacillati</taxon>
        <taxon>Actinomycetota</taxon>
        <taxon>Actinomycetes</taxon>
        <taxon>Streptosporangiales</taxon>
        <taxon>Streptosporangiaceae</taxon>
        <taxon>Streptosporangium</taxon>
    </lineage>
</organism>
<proteinExistence type="predicted"/>
<reference evidence="1 2" key="1">
    <citation type="submission" date="2023-07" db="EMBL/GenBank/DDBJ databases">
        <title>Sequencing the genomes of 1000 actinobacteria strains.</title>
        <authorList>
            <person name="Klenk H.-P."/>
        </authorList>
    </citation>
    <scope>NUCLEOTIDE SEQUENCE [LARGE SCALE GENOMIC DNA]</scope>
    <source>
        <strain evidence="1 2">DSM 46740</strain>
    </source>
</reference>
<sequence length="54" mass="6388">MIPEFHSQMIAHRLDELLAEADAYRLVREARDAEREERPKAKRRRSLFGKIIPA</sequence>
<evidence type="ECO:0000313" key="1">
    <source>
        <dbReference type="EMBL" id="MDP9847119.1"/>
    </source>
</evidence>
<comment type="caution">
    <text evidence="1">The sequence shown here is derived from an EMBL/GenBank/DDBJ whole genome shotgun (WGS) entry which is preliminary data.</text>
</comment>
<accession>A0ABT9QMG8</accession>
<evidence type="ECO:0000313" key="2">
    <source>
        <dbReference type="Proteomes" id="UP001225356"/>
    </source>
</evidence>
<name>A0ABT9QMG8_9ACTN</name>
<gene>
    <name evidence="1" type="ORF">J2853_006330</name>
</gene>